<keyword evidence="2" id="KW-1185">Reference proteome</keyword>
<comment type="caution">
    <text evidence="1">The sequence shown here is derived from an EMBL/GenBank/DDBJ whole genome shotgun (WGS) entry which is preliminary data.</text>
</comment>
<proteinExistence type="predicted"/>
<dbReference type="EMBL" id="SLVX01000013">
    <property type="protein sequence ID" value="TCN41435.1"/>
    <property type="molecule type" value="Genomic_DNA"/>
</dbReference>
<accession>A0A4R2CLU1</accession>
<dbReference type="AlphaFoldDB" id="A0A4R2CLU1"/>
<dbReference type="Proteomes" id="UP000295351">
    <property type="component" value="Unassembled WGS sequence"/>
</dbReference>
<sequence>MVCPDPALLVESKLDKIADEYRESPRLLGFIRDRLAEPAAVNELACSLLDYFDIDTAVGDQLTIIGKALGWPRCHCRGQRRPVFGFACEDECGPPVVPIGGFCEAEWDCGDGPDYIEFCFTDDELYRGFVKARRWAIAGDYTHQGITMAARDAFGPQATIGKEGNGVIEILTGRLLTNIEISIAHLYEQALPIPPGVRLDISHSNGPAFGFGTGWGGFCNGYWPVPIRLD</sequence>
<dbReference type="Pfam" id="PF11041">
    <property type="entry name" value="Phage_Wedge1"/>
    <property type="match status" value="1"/>
</dbReference>
<organism evidence="1 2">
    <name type="scientific">Shinella granuli</name>
    <dbReference type="NCBI Taxonomy" id="323621"/>
    <lineage>
        <taxon>Bacteria</taxon>
        <taxon>Pseudomonadati</taxon>
        <taxon>Pseudomonadota</taxon>
        <taxon>Alphaproteobacteria</taxon>
        <taxon>Hyphomicrobiales</taxon>
        <taxon>Rhizobiaceae</taxon>
        <taxon>Shinella</taxon>
    </lineage>
</organism>
<dbReference type="InterPro" id="IPR021283">
    <property type="entry name" value="Phage_Wedge1"/>
</dbReference>
<evidence type="ECO:0000313" key="2">
    <source>
        <dbReference type="Proteomes" id="UP000295351"/>
    </source>
</evidence>
<evidence type="ECO:0000313" key="1">
    <source>
        <dbReference type="EMBL" id="TCN41435.1"/>
    </source>
</evidence>
<gene>
    <name evidence="1" type="ORF">EV665_11320</name>
</gene>
<dbReference type="RefSeq" id="WP_133035331.1">
    <property type="nucleotide sequence ID" value="NZ_BAABEI010000012.1"/>
</dbReference>
<name>A0A4R2CLU1_SHIGR</name>
<reference evidence="1 2" key="1">
    <citation type="submission" date="2019-03" db="EMBL/GenBank/DDBJ databases">
        <title>Genomic Encyclopedia of Type Strains, Phase IV (KMG-IV): sequencing the most valuable type-strain genomes for metagenomic binning, comparative biology and taxonomic classification.</title>
        <authorList>
            <person name="Goeker M."/>
        </authorList>
    </citation>
    <scope>NUCLEOTIDE SEQUENCE [LARGE SCALE GENOMIC DNA]</scope>
    <source>
        <strain evidence="1 2">DSM 18401</strain>
    </source>
</reference>
<protein>
    <submittedName>
        <fullName evidence="1">Uncharacterized protein DUF2612</fullName>
    </submittedName>
</protein>